<keyword evidence="2" id="KW-1185">Reference proteome</keyword>
<evidence type="ECO:0000313" key="2">
    <source>
        <dbReference type="Proteomes" id="UP000035763"/>
    </source>
</evidence>
<comment type="caution">
    <text evidence="1">The sequence shown here is derived from an EMBL/GenBank/DDBJ whole genome shotgun (WGS) entry which is preliminary data.</text>
</comment>
<gene>
    <name evidence="1" type="ORF">BN11_650032</name>
</gene>
<sequence>MPPRGPSWVCRYSAVTLQRVIAAADVRVDADVIALKALIQRGADGWWRERPGLQRGG</sequence>
<organism evidence="1 2">
    <name type="scientific">Nostocoides australiense Ben110</name>
    <dbReference type="NCBI Taxonomy" id="1193182"/>
    <lineage>
        <taxon>Bacteria</taxon>
        <taxon>Bacillati</taxon>
        <taxon>Actinomycetota</taxon>
        <taxon>Actinomycetes</taxon>
        <taxon>Micrococcales</taxon>
        <taxon>Intrasporangiaceae</taxon>
        <taxon>Nostocoides</taxon>
    </lineage>
</organism>
<name>W6K4P2_9MICO</name>
<evidence type="ECO:0000313" key="1">
    <source>
        <dbReference type="EMBL" id="CCH75359.1"/>
    </source>
</evidence>
<protein>
    <submittedName>
        <fullName evidence="1">Uncharacterized protein</fullName>
    </submittedName>
</protein>
<dbReference type="AlphaFoldDB" id="W6K4P2"/>
<proteinExistence type="predicted"/>
<accession>W6K4P2</accession>
<reference evidence="1 2" key="1">
    <citation type="journal article" date="2013" name="ISME J.">
        <title>A metabolic model for members of the genus Tetrasphaera involved in enhanced biological phosphorus removal.</title>
        <authorList>
            <person name="Kristiansen R."/>
            <person name="Nguyen H.T.T."/>
            <person name="Saunders A.M."/>
            <person name="Nielsen J.L."/>
            <person name="Wimmer R."/>
            <person name="Le V.Q."/>
            <person name="McIlroy S.J."/>
            <person name="Petrovski S."/>
            <person name="Seviour R.J."/>
            <person name="Calteau A."/>
            <person name="Nielsen K.L."/>
            <person name="Nielsen P.H."/>
        </authorList>
    </citation>
    <scope>NUCLEOTIDE SEQUENCE [LARGE SCALE GENOMIC DNA]</scope>
    <source>
        <strain evidence="1 2">Ben110</strain>
    </source>
</reference>
<dbReference type="Proteomes" id="UP000035763">
    <property type="component" value="Unassembled WGS sequence"/>
</dbReference>
<dbReference type="EMBL" id="CAJA01000491">
    <property type="protein sequence ID" value="CCH75359.1"/>
    <property type="molecule type" value="Genomic_DNA"/>
</dbReference>